<feature type="non-terminal residue" evidence="24">
    <location>
        <position position="1836"/>
    </location>
</feature>
<keyword evidence="5" id="KW-0132">Cell division</keyword>
<dbReference type="PROSITE" id="PS00629">
    <property type="entry name" value="IMP_1"/>
    <property type="match status" value="1"/>
</dbReference>
<dbReference type="Gene3D" id="3.30.540.10">
    <property type="entry name" value="Fructose-1,6-Bisphosphatase, subunit A, domain 1"/>
    <property type="match status" value="1"/>
</dbReference>
<dbReference type="GO" id="GO:0046872">
    <property type="term" value="F:metal ion binding"/>
    <property type="evidence" value="ECO:0007669"/>
    <property type="project" value="UniProtKB-KW"/>
</dbReference>
<comment type="similarity">
    <text evidence="2">Belongs to the inositol monophosphatase superfamily.</text>
</comment>
<dbReference type="Gene3D" id="3.40.190.80">
    <property type="match status" value="1"/>
</dbReference>
<dbReference type="SUPFAM" id="SSF50249">
    <property type="entry name" value="Nucleic acid-binding proteins"/>
    <property type="match status" value="1"/>
</dbReference>
<evidence type="ECO:0000256" key="4">
    <source>
        <dbReference type="ARBA" id="ARBA00022598"/>
    </source>
</evidence>
<keyword evidence="13" id="KW-0234">DNA repair</keyword>
<feature type="signal peptide" evidence="22">
    <location>
        <begin position="1"/>
        <end position="22"/>
    </location>
</feature>
<dbReference type="PROSITE" id="PS00333">
    <property type="entry name" value="DNA_LIGASE_A2"/>
    <property type="match status" value="1"/>
</dbReference>
<dbReference type="SUPFAM" id="SSF117018">
    <property type="entry name" value="ATP-dependent DNA ligase DNA-binding domain"/>
    <property type="match status" value="1"/>
</dbReference>
<dbReference type="Proteomes" id="UP001178507">
    <property type="component" value="Unassembled WGS sequence"/>
</dbReference>
<dbReference type="GO" id="GO:0006281">
    <property type="term" value="P:DNA repair"/>
    <property type="evidence" value="ECO:0007669"/>
    <property type="project" value="UniProtKB-KW"/>
</dbReference>
<feature type="region of interest" description="Disordered" evidence="21">
    <location>
        <begin position="1228"/>
        <end position="1253"/>
    </location>
</feature>
<keyword evidence="20" id="KW-0175">Coiled coil</keyword>
<dbReference type="GO" id="GO:0016757">
    <property type="term" value="F:glycosyltransferase activity"/>
    <property type="evidence" value="ECO:0007669"/>
    <property type="project" value="InterPro"/>
</dbReference>
<keyword evidence="14" id="KW-0131">Cell cycle</keyword>
<evidence type="ECO:0000256" key="11">
    <source>
        <dbReference type="ARBA" id="ARBA00022842"/>
    </source>
</evidence>
<comment type="caution">
    <text evidence="24">The sequence shown here is derived from an EMBL/GenBank/DDBJ whole genome shotgun (WGS) entry which is preliminary data.</text>
</comment>
<dbReference type="Pfam" id="PF04675">
    <property type="entry name" value="DNA_ligase_A_N"/>
    <property type="match status" value="1"/>
</dbReference>
<evidence type="ECO:0000256" key="14">
    <source>
        <dbReference type="ARBA" id="ARBA00023306"/>
    </source>
</evidence>
<evidence type="ECO:0000256" key="22">
    <source>
        <dbReference type="SAM" id="SignalP"/>
    </source>
</evidence>
<organism evidence="24 25">
    <name type="scientific">Effrenium voratum</name>
    <dbReference type="NCBI Taxonomy" id="2562239"/>
    <lineage>
        <taxon>Eukaryota</taxon>
        <taxon>Sar</taxon>
        <taxon>Alveolata</taxon>
        <taxon>Dinophyceae</taxon>
        <taxon>Suessiales</taxon>
        <taxon>Symbiodiniaceae</taxon>
        <taxon>Effrenium</taxon>
    </lineage>
</organism>
<accession>A0AA36MVF4</accession>
<evidence type="ECO:0000313" key="24">
    <source>
        <dbReference type="EMBL" id="CAJ1385247.1"/>
    </source>
</evidence>
<feature type="coiled-coil region" evidence="20">
    <location>
        <begin position="1288"/>
        <end position="1346"/>
    </location>
</feature>
<dbReference type="GO" id="GO:0003677">
    <property type="term" value="F:DNA binding"/>
    <property type="evidence" value="ECO:0007669"/>
    <property type="project" value="InterPro"/>
</dbReference>
<keyword evidence="10" id="KW-0067">ATP-binding</keyword>
<dbReference type="InterPro" id="IPR050191">
    <property type="entry name" value="ATP-dep_DNA_ligase"/>
</dbReference>
<sequence>MAWRVATMAGLLLLFRRPDSRAFTRWRPRGSVRQLSTSRPALRFRSFAVGLEKVSAEKGDGSKLRKLRHLEDVFNSVGKGDLQEMKVALKLLLGRLPRLQVGGAVLLAAADEMGLARKSPKETLERWISEGQVADIGEGWQRLLEEEKLRETDWTLQEVWDALGEMARLKSTGAQLARAQLAAQLALGCGSFPAGGKYIARILLGQGLGIGASGKTVALAFARQRRVPNGERLLDMLEVNPDIDVIVDKLSSGDFLESQLFSPISPQQAQPARSVEEVQKKMKETKGGWTAEWKYDGERLQIHFARSEKMMLFSRNLKTVTERYPQIEEALEEQQLESIILDAEVVAVDGDRILPFQILSRRPRKATDQDDSSAVAIYAFDCLFLNGESLLPLSLRERQQKMREVLEEKGMLKLAQGRQLMEEGDLQQALEDSIAASTEGLMLKSLSARYKPGARTREWMKLKKDYLDSSLSDSIDAVVVGVKRGQGQRSQYYGSYLLAVRKSTRKPAKYQTICAVGGLTNEKLAEYYTQCERLVGRDAESAPKFLETSSAMSEWLWIQDISKAPVMEITGADLTLSQTHSCAKGDVGEEDRGIGLRFPRVVRARPDKGAEQATTAAQIKDMYLNQPSVQSATGARTAKAKKAKSKSCNLGFRRWRFSKMKKVKLEILQAALDQVDAGAMVRRHRSEEVHVAYGGDLDVLEGLKASISSCVEASKKPAKLVIHVMAQKKHMAQFRHELGLTEHERVTKSGARIKLHQIPEKILQLDTGTISDEVEKQRGQLDDPEVYARIYMDEILQLTGIVVWLDADTIVQRDVGELCEKLRQSGKTVGFVDREMRMFPGFLTGKCYNHLGISWEKLKDLTAYNTGVYVANLERWKRTKAAERFQELVRAHNSCPGGIWKGGSQPPLTLTFQLHPEDSEEDFTLFEESWNTDGLGLGHGLSESDLKQKFVLHWSGLHKPWKQNGNYRDYWRFRFPGCEGESDPQGFCVGRAHRPSERQFVAEVLARWPSFRPLHLHSRRVFRHGLTLPGDPETRLQRGGLLGVQVGRRVESVFPALEAKRADQVTTEFPWKRWGLDTRRKEDGDLEALRSFTRRAHQLLARQQHKAVTRHRSVKQASAHGAESLGLALAEAEELEEILRQHSQSCGHEGPVRPESRRSERAEELLFRWDKEEQAARQELAGLKSSMAQAAADLRSGLRRLSWDEEDILASVIPELAQTCADALEEALSSDAGGSTATDASGAASPHESSEDWAGAEARLFETLAQTTTGKLAGGVEATGGFEEEPALQKLLERIEDLSRRIQAEASNSDVASESELGLPELERQVQRLMEENQALEEDLARSREAMSLPSEPRLTQSSRRVLLDLRKELADGYEALAFLSLASEGLPLPRKGPGPGKKSRASLVAAMLPWKPQLGKLQAWASLPRAPSGSLLSPGPALARVSPVASPASGRGLRGLLAPALALGAEKGRRCGRGRHTLKASEPEEAEAEVFGGKLEAEVLAAVEVVQQALLLVQALACDMEVAPASAGKELEACYVTAGVAVKEGDSTPVTAADYAIQGLVSATLKRLFPSDRFMGEEDATDLREDPDLCEMALDLCTKFGGPMSRDIFLAAVDAGVETDKGQRRVWVLDPIDGTKGFVTGEGYVIGLALLVDGEPIVGVMGYPNATTTPPIMAAVKGCGLRWWPSDGPMARVEPSEPEWSAGLSSASDEAEEWQGDFPPWLVSPQLAGEECRPFGDGPSSHLCCGSMIKYFAVAAGSHCGYVQYEEDLKTWDHACGVICVQESGGEVTDGASRPVRFPGRRFRVYGGIVSCSRWTPPAIRHRLRKAAAGNAKVG</sequence>
<dbReference type="GO" id="GO:0071897">
    <property type="term" value="P:DNA biosynthetic process"/>
    <property type="evidence" value="ECO:0007669"/>
    <property type="project" value="InterPro"/>
</dbReference>
<gene>
    <name evidence="24" type="ORF">EVOR1521_LOCUS11889</name>
</gene>
<evidence type="ECO:0000256" key="3">
    <source>
        <dbReference type="ARBA" id="ARBA00012727"/>
    </source>
</evidence>
<dbReference type="Gene3D" id="1.10.3260.10">
    <property type="entry name" value="DNA ligase, ATP-dependent, N-terminal domain"/>
    <property type="match status" value="1"/>
</dbReference>
<dbReference type="InterPro" id="IPR012340">
    <property type="entry name" value="NA-bd_OB-fold"/>
</dbReference>
<dbReference type="GO" id="GO:0005524">
    <property type="term" value="F:ATP binding"/>
    <property type="evidence" value="ECO:0007669"/>
    <property type="project" value="UniProtKB-KW"/>
</dbReference>
<dbReference type="InterPro" id="IPR002495">
    <property type="entry name" value="Glyco_trans_8"/>
</dbReference>
<evidence type="ECO:0000256" key="13">
    <source>
        <dbReference type="ARBA" id="ARBA00023204"/>
    </source>
</evidence>
<dbReference type="Gene3D" id="3.30.470.30">
    <property type="entry name" value="DNA ligase/mRNA capping enzyme"/>
    <property type="match status" value="1"/>
</dbReference>
<dbReference type="EMBL" id="CAUJNA010001213">
    <property type="protein sequence ID" value="CAJ1385247.1"/>
    <property type="molecule type" value="Genomic_DNA"/>
</dbReference>
<dbReference type="PANTHER" id="PTHR45674:SF4">
    <property type="entry name" value="DNA LIGASE 1"/>
    <property type="match status" value="1"/>
</dbReference>
<feature type="compositionally biased region" description="Low complexity" evidence="21">
    <location>
        <begin position="1229"/>
        <end position="1245"/>
    </location>
</feature>
<comment type="catalytic activity">
    <reaction evidence="15">
        <text>ATP + (deoxyribonucleotide)n-3'-hydroxyl + 5'-phospho-(deoxyribonucleotide)m = (deoxyribonucleotide)n+m + AMP + diphosphate.</text>
        <dbReference type="EC" id="6.5.1.1"/>
    </reaction>
</comment>
<dbReference type="InterPro" id="IPR012310">
    <property type="entry name" value="DNA_ligase_ATP-dep_cent"/>
</dbReference>
<keyword evidence="25" id="KW-1185">Reference proteome</keyword>
<dbReference type="Pfam" id="PF04679">
    <property type="entry name" value="DNA_ligase_A_C"/>
    <property type="match status" value="1"/>
</dbReference>
<evidence type="ECO:0000256" key="8">
    <source>
        <dbReference type="ARBA" id="ARBA00022741"/>
    </source>
</evidence>
<dbReference type="InterPro" id="IPR036599">
    <property type="entry name" value="DNA_ligase_N_sf"/>
</dbReference>
<comment type="similarity">
    <text evidence="1 19">Belongs to the ATP-dependent DNA ligase family.</text>
</comment>
<evidence type="ECO:0000256" key="16">
    <source>
        <dbReference type="ARBA" id="ARBA00041131"/>
    </source>
</evidence>
<dbReference type="InterPro" id="IPR020583">
    <property type="entry name" value="Inositol_monoP_metal-BS"/>
</dbReference>
<evidence type="ECO:0000256" key="17">
    <source>
        <dbReference type="ARBA" id="ARBA00041666"/>
    </source>
</evidence>
<dbReference type="GO" id="GO:0006310">
    <property type="term" value="P:DNA recombination"/>
    <property type="evidence" value="ECO:0007669"/>
    <property type="project" value="UniProtKB-KW"/>
</dbReference>
<keyword evidence="6" id="KW-0235">DNA replication</keyword>
<dbReference type="GO" id="GO:0003910">
    <property type="term" value="F:DNA ligase (ATP) activity"/>
    <property type="evidence" value="ECO:0007669"/>
    <property type="project" value="UniProtKB-EC"/>
</dbReference>
<dbReference type="SUPFAM" id="SSF56091">
    <property type="entry name" value="DNA ligase/mRNA capping enzyme, catalytic domain"/>
    <property type="match status" value="1"/>
</dbReference>
<evidence type="ECO:0000256" key="19">
    <source>
        <dbReference type="RuleBase" id="RU004196"/>
    </source>
</evidence>
<dbReference type="InterPro" id="IPR012308">
    <property type="entry name" value="DNA_ligase_ATP-dep_N"/>
</dbReference>
<dbReference type="SUPFAM" id="SSF53448">
    <property type="entry name" value="Nucleotide-diphospho-sugar transferases"/>
    <property type="match status" value="1"/>
</dbReference>
<evidence type="ECO:0000256" key="6">
    <source>
        <dbReference type="ARBA" id="ARBA00022705"/>
    </source>
</evidence>
<keyword evidence="22" id="KW-0732">Signal</keyword>
<dbReference type="InterPro" id="IPR000760">
    <property type="entry name" value="Inositol_monophosphatase-like"/>
</dbReference>
<reference evidence="24" key="1">
    <citation type="submission" date="2023-08" db="EMBL/GenBank/DDBJ databases">
        <authorList>
            <person name="Chen Y."/>
            <person name="Shah S."/>
            <person name="Dougan E. K."/>
            <person name="Thang M."/>
            <person name="Chan C."/>
        </authorList>
    </citation>
    <scope>NUCLEOTIDE SEQUENCE</scope>
</reference>
<dbReference type="Gene3D" id="3.90.550.10">
    <property type="entry name" value="Spore Coat Polysaccharide Biosynthesis Protein SpsA, Chain A"/>
    <property type="match status" value="1"/>
</dbReference>
<dbReference type="Pfam" id="PF01068">
    <property type="entry name" value="DNA_ligase_A_M"/>
    <property type="match status" value="1"/>
</dbReference>
<proteinExistence type="inferred from homology"/>
<dbReference type="InterPro" id="IPR012309">
    <property type="entry name" value="DNA_ligase_ATP-dep_C"/>
</dbReference>
<dbReference type="SUPFAM" id="SSF56655">
    <property type="entry name" value="Carbohydrate phosphatase"/>
    <property type="match status" value="1"/>
</dbReference>
<feature type="domain" description="ATP-dependent DNA ligase family profile" evidence="23">
    <location>
        <begin position="368"/>
        <end position="502"/>
    </location>
</feature>
<dbReference type="Gene3D" id="2.40.50.140">
    <property type="entry name" value="Nucleic acid-binding proteins"/>
    <property type="match status" value="1"/>
</dbReference>
<name>A0AA36MVF4_9DINO</name>
<dbReference type="GO" id="GO:0051301">
    <property type="term" value="P:cell division"/>
    <property type="evidence" value="ECO:0007669"/>
    <property type="project" value="UniProtKB-KW"/>
</dbReference>
<dbReference type="PROSITE" id="PS50160">
    <property type="entry name" value="DNA_LIGASE_A3"/>
    <property type="match status" value="1"/>
</dbReference>
<evidence type="ECO:0000256" key="9">
    <source>
        <dbReference type="ARBA" id="ARBA00022763"/>
    </source>
</evidence>
<evidence type="ECO:0000256" key="2">
    <source>
        <dbReference type="ARBA" id="ARBA00009759"/>
    </source>
</evidence>
<evidence type="ECO:0000256" key="18">
    <source>
        <dbReference type="PIRSR" id="PIRSR600760-2"/>
    </source>
</evidence>
<dbReference type="Pfam" id="PF01501">
    <property type="entry name" value="Glyco_transf_8"/>
    <property type="match status" value="1"/>
</dbReference>
<evidence type="ECO:0000256" key="10">
    <source>
        <dbReference type="ARBA" id="ARBA00022840"/>
    </source>
</evidence>
<evidence type="ECO:0000256" key="20">
    <source>
        <dbReference type="SAM" id="Coils"/>
    </source>
</evidence>
<evidence type="ECO:0000256" key="12">
    <source>
        <dbReference type="ARBA" id="ARBA00023172"/>
    </source>
</evidence>
<dbReference type="InterPro" id="IPR029044">
    <property type="entry name" value="Nucleotide-diphossugar_trans"/>
</dbReference>
<evidence type="ECO:0000256" key="21">
    <source>
        <dbReference type="SAM" id="MobiDB-lite"/>
    </source>
</evidence>
<dbReference type="NCBIfam" id="TIGR00574">
    <property type="entry name" value="dnl1"/>
    <property type="match status" value="1"/>
</dbReference>
<keyword evidence="9" id="KW-0227">DNA damage</keyword>
<feature type="binding site" evidence="18">
    <location>
        <position position="1631"/>
    </location>
    <ligand>
        <name>Mg(2+)</name>
        <dbReference type="ChEBI" id="CHEBI:18420"/>
        <label>1</label>
        <note>catalytic</note>
    </ligand>
</feature>
<keyword evidence="4" id="KW-0436">Ligase</keyword>
<feature type="chain" id="PRO_5041289969" description="DNA ligase 1" evidence="22">
    <location>
        <begin position="23"/>
        <end position="1836"/>
    </location>
</feature>
<protein>
    <recommendedName>
        <fullName evidence="16">DNA ligase 1</fullName>
        <ecNumber evidence="3">6.5.1.1</ecNumber>
    </recommendedName>
    <alternativeName>
        <fullName evidence="17">DNA ligase I</fullName>
    </alternativeName>
</protein>
<evidence type="ECO:0000256" key="5">
    <source>
        <dbReference type="ARBA" id="ARBA00022618"/>
    </source>
</evidence>
<feature type="binding site" evidence="18">
    <location>
        <position position="1634"/>
    </location>
    <ligand>
        <name>Mg(2+)</name>
        <dbReference type="ChEBI" id="CHEBI:18420"/>
        <label>1</label>
        <note>catalytic</note>
    </ligand>
</feature>
<evidence type="ECO:0000256" key="1">
    <source>
        <dbReference type="ARBA" id="ARBA00007572"/>
    </source>
</evidence>
<dbReference type="InterPro" id="IPR016059">
    <property type="entry name" value="DNA_ligase_ATP-dep_CS"/>
</dbReference>
<evidence type="ECO:0000256" key="7">
    <source>
        <dbReference type="ARBA" id="ARBA00022723"/>
    </source>
</evidence>
<dbReference type="GO" id="GO:0006273">
    <property type="term" value="P:lagging strand elongation"/>
    <property type="evidence" value="ECO:0007669"/>
    <property type="project" value="TreeGrafter"/>
</dbReference>
<feature type="binding site" evidence="18">
    <location>
        <position position="1578"/>
    </location>
    <ligand>
        <name>Mg(2+)</name>
        <dbReference type="ChEBI" id="CHEBI:18420"/>
        <label>1</label>
        <note>catalytic</note>
    </ligand>
</feature>
<dbReference type="PANTHER" id="PTHR45674">
    <property type="entry name" value="DNA LIGASE 1/3 FAMILY MEMBER"/>
    <property type="match status" value="1"/>
</dbReference>
<dbReference type="InterPro" id="IPR000977">
    <property type="entry name" value="DNA_ligase_ATP-dep"/>
</dbReference>
<comment type="cofactor">
    <cofactor evidence="18">
        <name>Mg(2+)</name>
        <dbReference type="ChEBI" id="CHEBI:18420"/>
    </cofactor>
</comment>
<feature type="binding site" evidence="18">
    <location>
        <position position="1633"/>
    </location>
    <ligand>
        <name>Mg(2+)</name>
        <dbReference type="ChEBI" id="CHEBI:18420"/>
        <label>1</label>
        <note>catalytic</note>
    </ligand>
</feature>
<keyword evidence="12" id="KW-0233">DNA recombination</keyword>
<dbReference type="Pfam" id="PF00459">
    <property type="entry name" value="Inositol_P"/>
    <property type="match status" value="1"/>
</dbReference>
<evidence type="ECO:0000259" key="23">
    <source>
        <dbReference type="PROSITE" id="PS50160"/>
    </source>
</evidence>
<keyword evidence="7 18" id="KW-0479">Metal-binding</keyword>
<keyword evidence="8" id="KW-0547">Nucleotide-binding</keyword>
<evidence type="ECO:0000313" key="25">
    <source>
        <dbReference type="Proteomes" id="UP001178507"/>
    </source>
</evidence>
<feature type="binding site" evidence="18">
    <location>
        <position position="1774"/>
    </location>
    <ligand>
        <name>Mg(2+)</name>
        <dbReference type="ChEBI" id="CHEBI:18420"/>
        <label>1</label>
        <note>catalytic</note>
    </ligand>
</feature>
<dbReference type="EC" id="6.5.1.1" evidence="3"/>
<keyword evidence="11 18" id="KW-0460">Magnesium</keyword>
<evidence type="ECO:0000256" key="15">
    <source>
        <dbReference type="ARBA" id="ARBA00034003"/>
    </source>
</evidence>